<proteinExistence type="predicted"/>
<accession>A0A9N9DPH2</accession>
<dbReference type="Proteomes" id="UP000789396">
    <property type="component" value="Unassembled WGS sequence"/>
</dbReference>
<comment type="caution">
    <text evidence="2">The sequence shown here is derived from an EMBL/GenBank/DDBJ whole genome shotgun (WGS) entry which is preliminary data.</text>
</comment>
<feature type="compositionally biased region" description="Polar residues" evidence="1">
    <location>
        <begin position="1"/>
        <end position="34"/>
    </location>
</feature>
<evidence type="ECO:0000313" key="3">
    <source>
        <dbReference type="Proteomes" id="UP000789396"/>
    </source>
</evidence>
<feature type="compositionally biased region" description="Polar residues" evidence="1">
    <location>
        <begin position="65"/>
        <end position="76"/>
    </location>
</feature>
<reference evidence="2" key="1">
    <citation type="submission" date="2021-06" db="EMBL/GenBank/DDBJ databases">
        <authorList>
            <person name="Kallberg Y."/>
            <person name="Tangrot J."/>
            <person name="Rosling A."/>
        </authorList>
    </citation>
    <scope>NUCLEOTIDE SEQUENCE</scope>
    <source>
        <strain evidence="2">IN212</strain>
    </source>
</reference>
<protein>
    <submittedName>
        <fullName evidence="2">19110_t:CDS:1</fullName>
    </submittedName>
</protein>
<dbReference type="OrthoDB" id="2435299at2759"/>
<keyword evidence="3" id="KW-1185">Reference proteome</keyword>
<feature type="non-terminal residue" evidence="2">
    <location>
        <position position="129"/>
    </location>
</feature>
<evidence type="ECO:0000313" key="2">
    <source>
        <dbReference type="EMBL" id="CAG8648224.1"/>
    </source>
</evidence>
<gene>
    <name evidence="2" type="ORF">RFULGI_LOCUS8341</name>
</gene>
<sequence>MSSASKKMQKHNQNQRATSSITDKSSFQQNQPKTISKRNNNKSDESDDNNTPTTSSLKNHESDDNNTSATSSLKNNENEFVTDDVWKLLLQLYLRVTDQTKLKKGSSIFTKLGVFVHKTIKAVLIAQDN</sequence>
<organism evidence="2 3">
    <name type="scientific">Racocetra fulgida</name>
    <dbReference type="NCBI Taxonomy" id="60492"/>
    <lineage>
        <taxon>Eukaryota</taxon>
        <taxon>Fungi</taxon>
        <taxon>Fungi incertae sedis</taxon>
        <taxon>Mucoromycota</taxon>
        <taxon>Glomeromycotina</taxon>
        <taxon>Glomeromycetes</taxon>
        <taxon>Diversisporales</taxon>
        <taxon>Gigasporaceae</taxon>
        <taxon>Racocetra</taxon>
    </lineage>
</organism>
<feature type="region of interest" description="Disordered" evidence="1">
    <location>
        <begin position="1"/>
        <end position="76"/>
    </location>
</feature>
<name>A0A9N9DPH2_9GLOM</name>
<dbReference type="AlphaFoldDB" id="A0A9N9DPH2"/>
<dbReference type="EMBL" id="CAJVPZ010013361">
    <property type="protein sequence ID" value="CAG8648224.1"/>
    <property type="molecule type" value="Genomic_DNA"/>
</dbReference>
<evidence type="ECO:0000256" key="1">
    <source>
        <dbReference type="SAM" id="MobiDB-lite"/>
    </source>
</evidence>